<dbReference type="EMBL" id="MELI01000104">
    <property type="protein sequence ID" value="OFW32107.1"/>
    <property type="molecule type" value="Genomic_DNA"/>
</dbReference>
<accession>A0A1F2UGD8</accession>
<comment type="caution">
    <text evidence="1">The sequence shown here is derived from an EMBL/GenBank/DDBJ whole genome shotgun (WGS) entry which is preliminary data.</text>
</comment>
<proteinExistence type="predicted"/>
<reference evidence="1 2" key="1">
    <citation type="journal article" date="2016" name="Nat. Commun.">
        <title>Thousands of microbial genomes shed light on interconnected biogeochemical processes in an aquifer system.</title>
        <authorList>
            <person name="Anantharaman K."/>
            <person name="Brown C.T."/>
            <person name="Hug L.A."/>
            <person name="Sharon I."/>
            <person name="Castelle C.J."/>
            <person name="Probst A.J."/>
            <person name="Thomas B.C."/>
            <person name="Singh A."/>
            <person name="Wilkins M.J."/>
            <person name="Karaoz U."/>
            <person name="Brodie E.L."/>
            <person name="Williams K.H."/>
            <person name="Hubbard S.S."/>
            <person name="Banfield J.F."/>
        </authorList>
    </citation>
    <scope>NUCLEOTIDE SEQUENCE [LARGE SCALE GENOMIC DNA]</scope>
</reference>
<dbReference type="AlphaFoldDB" id="A0A1F2UGD8"/>
<name>A0A1F2UGD8_9ACTN</name>
<evidence type="ECO:0000313" key="2">
    <source>
        <dbReference type="Proteomes" id="UP000178086"/>
    </source>
</evidence>
<organism evidence="1 2">
    <name type="scientific">Candidatus Aquicultor primus</name>
    <dbReference type="NCBI Taxonomy" id="1797195"/>
    <lineage>
        <taxon>Bacteria</taxon>
        <taxon>Bacillati</taxon>
        <taxon>Actinomycetota</taxon>
        <taxon>Candidatus Aquicultoria</taxon>
        <taxon>Candidatus Aquicultorales</taxon>
        <taxon>Candidatus Aquicultoraceae</taxon>
        <taxon>Candidatus Aquicultor</taxon>
    </lineage>
</organism>
<gene>
    <name evidence="1" type="ORF">A2074_04410</name>
</gene>
<dbReference type="Proteomes" id="UP000178086">
    <property type="component" value="Unassembled WGS sequence"/>
</dbReference>
<evidence type="ECO:0000313" key="1">
    <source>
        <dbReference type="EMBL" id="OFW32107.1"/>
    </source>
</evidence>
<protein>
    <submittedName>
        <fullName evidence="1">Uncharacterized protein</fullName>
    </submittedName>
</protein>
<sequence length="99" mass="10833">MTPHDVVGSIHGDFAVLNIGQITGTFGGTGKSRRTEIGLFVPTGGVFQPRRTGAAKFLLYYLLNIYLDPEMVIKLYLLGPIHNAMGLVCRDVVSELVQR</sequence>